<feature type="transmembrane region" description="Helical" evidence="1">
    <location>
        <begin position="148"/>
        <end position="168"/>
    </location>
</feature>
<gene>
    <name evidence="2" type="ORF">W5A_03014</name>
</gene>
<evidence type="ECO:0000313" key="3">
    <source>
        <dbReference type="Proteomes" id="UP000005938"/>
    </source>
</evidence>
<feature type="transmembrane region" description="Helical" evidence="1">
    <location>
        <begin position="345"/>
        <end position="366"/>
    </location>
</feature>
<dbReference type="PANTHER" id="PTHR34219">
    <property type="entry name" value="IRON-REGULATED INNER MEMBRANE PROTEIN-RELATED"/>
    <property type="match status" value="1"/>
</dbReference>
<keyword evidence="1" id="KW-0472">Membrane</keyword>
<sequence>MKKQKPYSVKKFINDVHLWLGLISGLVLFLVCLSGTILTFEKEIKGWFSSPMIVSSDVNFQPLSNIVSNVEQRTGGKVISITLPEATAAPYELRVKTDPTSRRGTAFEVHPETGEIVKPGKTPVDEFMMFMFRMHRWLLLDTSVGRPIVGVSTIIFLIISITGIILWFPKKWKWRNFRQGFTIKTSGNWKRINHDLHNTLGFYACVFIVIMGITGLCWSFEGYRDGLGKIVGAPIFGGNTEKFITVLEDEVEKISLNDVKSLTDKEFPYSGKITISLPLGDEGVYQIRKYNTAGWSPVATDVLVLDLYGSVLLKEFFSEKPLNVQFASLIKPIHTGEIFGIFSKWIYFIACLIATSLPVTGTLIWWNKRKKKR</sequence>
<evidence type="ECO:0000256" key="1">
    <source>
        <dbReference type="SAM" id="Phobius"/>
    </source>
</evidence>
<reference evidence="2 3" key="1">
    <citation type="journal article" date="2012" name="J. Bacteriol.">
        <title>Genome Sequence of the Halotolerant Bacterium Imtechella halotolerans K1T.</title>
        <authorList>
            <person name="Kumar S."/>
            <person name="Vikram S."/>
            <person name="Subramanian S."/>
            <person name="Raghava G.P."/>
            <person name="Pinnaka A.K."/>
        </authorList>
    </citation>
    <scope>NUCLEOTIDE SEQUENCE [LARGE SCALE GENOMIC DNA]</scope>
    <source>
        <strain evidence="2 3">K1</strain>
    </source>
</reference>
<evidence type="ECO:0008006" key="4">
    <source>
        <dbReference type="Google" id="ProtNLM"/>
    </source>
</evidence>
<dbReference type="Proteomes" id="UP000005938">
    <property type="component" value="Unassembled WGS sequence"/>
</dbReference>
<dbReference type="RefSeq" id="WP_008237245.1">
    <property type="nucleotide sequence ID" value="NZ_AJJU01000003.1"/>
</dbReference>
<name>I0WHL3_9FLAO</name>
<dbReference type="EMBL" id="AJJU01000003">
    <property type="protein sequence ID" value="EID75879.1"/>
    <property type="molecule type" value="Genomic_DNA"/>
</dbReference>
<dbReference type="STRING" id="946077.W5A_03014"/>
<proteinExistence type="predicted"/>
<dbReference type="OrthoDB" id="111691at2"/>
<evidence type="ECO:0000313" key="2">
    <source>
        <dbReference type="EMBL" id="EID75879.1"/>
    </source>
</evidence>
<dbReference type="AlphaFoldDB" id="I0WHL3"/>
<dbReference type="eggNOG" id="COG3182">
    <property type="taxonomic scope" value="Bacteria"/>
</dbReference>
<keyword evidence="3" id="KW-1185">Reference proteome</keyword>
<feature type="transmembrane region" description="Helical" evidence="1">
    <location>
        <begin position="200"/>
        <end position="221"/>
    </location>
</feature>
<dbReference type="InterPro" id="IPR005625">
    <property type="entry name" value="PepSY-ass_TM"/>
</dbReference>
<dbReference type="PANTHER" id="PTHR34219:SF3">
    <property type="entry name" value="BLL7967 PROTEIN"/>
    <property type="match status" value="1"/>
</dbReference>
<dbReference type="Pfam" id="PF03929">
    <property type="entry name" value="PepSY_TM"/>
    <property type="match status" value="1"/>
</dbReference>
<protein>
    <recommendedName>
        <fullName evidence="4">Iron-regulated membrane protein</fullName>
    </recommendedName>
</protein>
<comment type="caution">
    <text evidence="2">The sequence shown here is derived from an EMBL/GenBank/DDBJ whole genome shotgun (WGS) entry which is preliminary data.</text>
</comment>
<organism evidence="2 3">
    <name type="scientific">Imtechella halotolerans K1</name>
    <dbReference type="NCBI Taxonomy" id="946077"/>
    <lineage>
        <taxon>Bacteria</taxon>
        <taxon>Pseudomonadati</taxon>
        <taxon>Bacteroidota</taxon>
        <taxon>Flavobacteriia</taxon>
        <taxon>Flavobacteriales</taxon>
        <taxon>Flavobacteriaceae</taxon>
        <taxon>Imtechella</taxon>
    </lineage>
</organism>
<feature type="transmembrane region" description="Helical" evidence="1">
    <location>
        <begin position="20"/>
        <end position="40"/>
    </location>
</feature>
<keyword evidence="1" id="KW-0812">Transmembrane</keyword>
<accession>I0WHL3</accession>
<keyword evidence="1" id="KW-1133">Transmembrane helix</keyword>